<dbReference type="GO" id="GO:0042127">
    <property type="term" value="P:regulation of cell population proliferation"/>
    <property type="evidence" value="ECO:0007669"/>
    <property type="project" value="InterPro"/>
</dbReference>
<reference evidence="2" key="2">
    <citation type="journal article" date="2023" name="Science">
        <title>Genomic signatures of disease resistance in endangered staghorn corals.</title>
        <authorList>
            <person name="Vollmer S.V."/>
            <person name="Selwyn J.D."/>
            <person name="Despard B.A."/>
            <person name="Roesel C.L."/>
        </authorList>
    </citation>
    <scope>NUCLEOTIDE SEQUENCE</scope>
    <source>
        <strain evidence="2">K2</strain>
    </source>
</reference>
<evidence type="ECO:0000313" key="2">
    <source>
        <dbReference type="EMBL" id="KAK2557565.1"/>
    </source>
</evidence>
<dbReference type="SUPFAM" id="SSF50729">
    <property type="entry name" value="PH domain-like"/>
    <property type="match status" value="1"/>
</dbReference>
<dbReference type="PANTHER" id="PTHR16265:SF1">
    <property type="entry name" value="PTB-CONTAINING, CUBILIN AND LRP1-INTERACTING PROTEIN"/>
    <property type="match status" value="1"/>
</dbReference>
<evidence type="ECO:0000259" key="1">
    <source>
        <dbReference type="PROSITE" id="PS01179"/>
    </source>
</evidence>
<sequence>MEEDFLSKPVELTCVNVKYLGSLNAMYPQTGTLENIARLYQKGCALNQRDSNAQMMISRENVSLLCNSTEKIFRLHKILFCASYKKIPKVVAFNYQVCSSPRRIECHAFLCSSSEDARCIVAGLTMAFKMACKERSSGDMGVDQTNASRKAWNADSTEEKEMKVLFALPRKIGEILDSLTNCVGTN</sequence>
<dbReference type="AlphaFoldDB" id="A0AAD9QAB8"/>
<feature type="domain" description="PID" evidence="1">
    <location>
        <begin position="17"/>
        <end position="135"/>
    </location>
</feature>
<dbReference type="GO" id="GO:0051881">
    <property type="term" value="P:regulation of mitochondrial membrane potential"/>
    <property type="evidence" value="ECO:0007669"/>
    <property type="project" value="InterPro"/>
</dbReference>
<accession>A0AAD9QAB8</accession>
<evidence type="ECO:0000313" key="3">
    <source>
        <dbReference type="Proteomes" id="UP001249851"/>
    </source>
</evidence>
<dbReference type="InterPro" id="IPR006020">
    <property type="entry name" value="PTB/PI_dom"/>
</dbReference>
<dbReference type="InterPro" id="IPR011993">
    <property type="entry name" value="PH-like_dom_sf"/>
</dbReference>
<reference evidence="2" key="1">
    <citation type="journal article" date="2023" name="G3 (Bethesda)">
        <title>Whole genome assembly and annotation of the endangered Caribbean coral Acropora cervicornis.</title>
        <authorList>
            <person name="Selwyn J.D."/>
            <person name="Vollmer S.V."/>
        </authorList>
    </citation>
    <scope>NUCLEOTIDE SEQUENCE</scope>
    <source>
        <strain evidence="2">K2</strain>
    </source>
</reference>
<proteinExistence type="predicted"/>
<dbReference type="InterPro" id="IPR039112">
    <property type="entry name" value="PID1"/>
</dbReference>
<organism evidence="2 3">
    <name type="scientific">Acropora cervicornis</name>
    <name type="common">Staghorn coral</name>
    <dbReference type="NCBI Taxonomy" id="6130"/>
    <lineage>
        <taxon>Eukaryota</taxon>
        <taxon>Metazoa</taxon>
        <taxon>Cnidaria</taxon>
        <taxon>Anthozoa</taxon>
        <taxon>Hexacorallia</taxon>
        <taxon>Scleractinia</taxon>
        <taxon>Astrocoeniina</taxon>
        <taxon>Acroporidae</taxon>
        <taxon>Acropora</taxon>
    </lineage>
</organism>
<dbReference type="PANTHER" id="PTHR16265">
    <property type="entry name" value="PTB-CONTAINING, CUBILIN AND LRP1-INTERACTING PROTEIN"/>
    <property type="match status" value="1"/>
</dbReference>
<comment type="caution">
    <text evidence="2">The sequence shown here is derived from an EMBL/GenBank/DDBJ whole genome shotgun (WGS) entry which is preliminary data.</text>
</comment>
<dbReference type="PROSITE" id="PS01179">
    <property type="entry name" value="PID"/>
    <property type="match status" value="1"/>
</dbReference>
<dbReference type="EMBL" id="JARQWQ010000049">
    <property type="protein sequence ID" value="KAK2557565.1"/>
    <property type="molecule type" value="Genomic_DNA"/>
</dbReference>
<dbReference type="GO" id="GO:0046627">
    <property type="term" value="P:negative regulation of insulin receptor signaling pathway"/>
    <property type="evidence" value="ECO:0007669"/>
    <property type="project" value="InterPro"/>
</dbReference>
<dbReference type="CDD" id="cd00934">
    <property type="entry name" value="PTB"/>
    <property type="match status" value="1"/>
</dbReference>
<name>A0AAD9QAB8_ACRCE</name>
<gene>
    <name evidence="2" type="ORF">P5673_020323</name>
</gene>
<protein>
    <recommendedName>
        <fullName evidence="1">PID domain-containing protein</fullName>
    </recommendedName>
</protein>
<dbReference type="Gene3D" id="2.30.29.30">
    <property type="entry name" value="Pleckstrin-homology domain (PH domain)/Phosphotyrosine-binding domain (PTB)"/>
    <property type="match status" value="1"/>
</dbReference>
<dbReference type="Pfam" id="PF14719">
    <property type="entry name" value="PID_2"/>
    <property type="match status" value="1"/>
</dbReference>
<dbReference type="Proteomes" id="UP001249851">
    <property type="component" value="Unassembled WGS sequence"/>
</dbReference>
<keyword evidence="3" id="KW-1185">Reference proteome</keyword>